<evidence type="ECO:0000313" key="4">
    <source>
        <dbReference type="EMBL" id="NMH26629.1"/>
    </source>
</evidence>
<dbReference type="NCBIfam" id="TIGR04183">
    <property type="entry name" value="Por_Secre_tail"/>
    <property type="match status" value="1"/>
</dbReference>
<dbReference type="AlphaFoldDB" id="A0A972FNR3"/>
<evidence type="ECO:0000259" key="3">
    <source>
        <dbReference type="Pfam" id="PF21544"/>
    </source>
</evidence>
<feature type="domain" description="PorZ N-terminal beta-propeller" evidence="3">
    <location>
        <begin position="46"/>
        <end position="204"/>
    </location>
</feature>
<comment type="caution">
    <text evidence="4">The sequence shown here is derived from an EMBL/GenBank/DDBJ whole genome shotgun (WGS) entry which is preliminary data.</text>
</comment>
<name>A0A972FNR3_9FLAO</name>
<dbReference type="InterPro" id="IPR011047">
    <property type="entry name" value="Quinoprotein_ADH-like_sf"/>
</dbReference>
<proteinExistence type="predicted"/>
<evidence type="ECO:0000256" key="2">
    <source>
        <dbReference type="SAM" id="SignalP"/>
    </source>
</evidence>
<dbReference type="InterPro" id="IPR026444">
    <property type="entry name" value="Secre_tail"/>
</dbReference>
<accession>A0A972FNR3</accession>
<dbReference type="Gene3D" id="2.130.10.10">
    <property type="entry name" value="YVTN repeat-like/Quinoprotein amine dehydrogenase"/>
    <property type="match status" value="2"/>
</dbReference>
<dbReference type="Proteomes" id="UP000712080">
    <property type="component" value="Unassembled WGS sequence"/>
</dbReference>
<gene>
    <name evidence="4" type="ORF">G6047_01170</name>
</gene>
<dbReference type="InterPro" id="IPR048954">
    <property type="entry name" value="PorZ_N"/>
</dbReference>
<evidence type="ECO:0000256" key="1">
    <source>
        <dbReference type="ARBA" id="ARBA00022729"/>
    </source>
</evidence>
<dbReference type="SUPFAM" id="SSF101898">
    <property type="entry name" value="NHL repeat"/>
    <property type="match status" value="1"/>
</dbReference>
<sequence length="767" mass="83841">MKPYLYLLVFFCGLPMLFGQSQNPWKGYFSFTAIKDISQGNQKFVAAAENALFSQQLNTNVSKTVTTVDGLAGQNISSVYYSQQFNKTLIGYENGLMTVINEADGTILKVVDIINKQLPPNIKKVNHFSEYDGMVYVSCDFGICQYNLATLQFGDTYFIGPSTPEIVVNQTTVFDGYIYAATANNGVRRALVTNPNLIDATQWTEFASGSWVGVANFGTQLVAAESSGTLYRSSGGPFQFFSQVNTPLDFRAVGDYVIVTSADKVSVFNTSLGIVSQVNATSIPDLTGTLSCATVAGSTLFIGTTANGVFETTISNPGQFTDITPAGPIRNYIFSLNTQSPDLWMTYGGYSYENFINPYPLDSFGISKFSSTDGWKHIPYEEMHEPGKNAHDLVRMTFNPANLNQFYVSSYFSGLLKFENETLVTQYDNTNSQDKLRTLNPSIIDVRVEQSVFDRNGTLWMSATFFSSGIKSLSTNGTWEAYDMTSVMDNPAADRYNRMVIDSNGVKWVATEANGVVGFYENGPTFQRITVGDEAGNLPVSNTRALAIDKRGALWIGTILGLRVVNNVGAFSGGEQIESQSIIILDDDGVAQELFYREPITDIAVDGANNKWVSTADAGVFLLSPNGQETIYHFTIDNSPLPSNEILDIEINGSTGEVFIATTKGLVSFGGISTDSSDNLDNVKVYPNPVRPEYTGTVKITNLIDNANVKIADIAGNLVFETIAEGGTIEWDTTAFGKYRVASGVYMIFISTDDGLKTRVKKVMIVR</sequence>
<reference evidence="4" key="1">
    <citation type="submission" date="2020-02" db="EMBL/GenBank/DDBJ databases">
        <title>Flavobacterium sp. genome.</title>
        <authorList>
            <person name="Jung H.S."/>
            <person name="Baek J.H."/>
            <person name="Jeon C.O."/>
        </authorList>
    </citation>
    <scope>NUCLEOTIDE SEQUENCE</scope>
    <source>
        <strain evidence="4">SE-s28</strain>
    </source>
</reference>
<evidence type="ECO:0000313" key="5">
    <source>
        <dbReference type="Proteomes" id="UP000712080"/>
    </source>
</evidence>
<dbReference type="RefSeq" id="WP_169525608.1">
    <property type="nucleotide sequence ID" value="NZ_JAAMPU010000093.1"/>
</dbReference>
<dbReference type="Pfam" id="PF21544">
    <property type="entry name" value="PorZ_N_b_propeller"/>
    <property type="match status" value="1"/>
</dbReference>
<dbReference type="SUPFAM" id="SSF50998">
    <property type="entry name" value="Quinoprotein alcohol dehydrogenase-like"/>
    <property type="match status" value="1"/>
</dbReference>
<protein>
    <submittedName>
        <fullName evidence="4">T9SS type A sorting domain-containing protein</fullName>
    </submittedName>
</protein>
<keyword evidence="1 2" id="KW-0732">Signal</keyword>
<dbReference type="EMBL" id="JAAMPU010000093">
    <property type="protein sequence ID" value="NMH26629.1"/>
    <property type="molecule type" value="Genomic_DNA"/>
</dbReference>
<dbReference type="InterPro" id="IPR015943">
    <property type="entry name" value="WD40/YVTN_repeat-like_dom_sf"/>
</dbReference>
<feature type="chain" id="PRO_5037408801" evidence="2">
    <location>
        <begin position="22"/>
        <end position="767"/>
    </location>
</feature>
<organism evidence="4 5">
    <name type="scientific">Flavobacterium silvaticum</name>
    <dbReference type="NCBI Taxonomy" id="1852020"/>
    <lineage>
        <taxon>Bacteria</taxon>
        <taxon>Pseudomonadati</taxon>
        <taxon>Bacteroidota</taxon>
        <taxon>Flavobacteriia</taxon>
        <taxon>Flavobacteriales</taxon>
        <taxon>Flavobacteriaceae</taxon>
        <taxon>Flavobacterium</taxon>
    </lineage>
</organism>
<feature type="signal peptide" evidence="2">
    <location>
        <begin position="1"/>
        <end position="21"/>
    </location>
</feature>
<keyword evidence="5" id="KW-1185">Reference proteome</keyword>